<gene>
    <name evidence="3" type="ORF">E5A73_17700</name>
</gene>
<reference evidence="3 4" key="1">
    <citation type="submission" date="2019-04" db="EMBL/GenBank/DDBJ databases">
        <title>Sphingomonas psychrotolerans sp. nov., isolated from soil in the Tianshan Mountains, Xinjiang, China.</title>
        <authorList>
            <person name="Luo Y."/>
            <person name="Sheng H."/>
        </authorList>
    </citation>
    <scope>NUCLEOTIDE SEQUENCE [LARGE SCALE GENOMIC DNA]</scope>
    <source>
        <strain evidence="3 4">ZFGT-11</strain>
    </source>
</reference>
<dbReference type="EMBL" id="SRXT01000007">
    <property type="protein sequence ID" value="TGX50256.1"/>
    <property type="molecule type" value="Genomic_DNA"/>
</dbReference>
<keyword evidence="4" id="KW-1185">Reference proteome</keyword>
<dbReference type="Pfam" id="PF14534">
    <property type="entry name" value="DUF4440"/>
    <property type="match status" value="1"/>
</dbReference>
<dbReference type="Gene3D" id="3.10.450.50">
    <property type="match status" value="1"/>
</dbReference>
<feature type="signal peptide" evidence="1">
    <location>
        <begin position="1"/>
        <end position="18"/>
    </location>
</feature>
<feature type="chain" id="PRO_5020692011" evidence="1">
    <location>
        <begin position="19"/>
        <end position="152"/>
    </location>
</feature>
<comment type="caution">
    <text evidence="3">The sequence shown here is derived from an EMBL/GenBank/DDBJ whole genome shotgun (WGS) entry which is preliminary data.</text>
</comment>
<protein>
    <submittedName>
        <fullName evidence="3">Nuclear transport factor 2 family protein</fullName>
    </submittedName>
</protein>
<organism evidence="3 4">
    <name type="scientific">Sphingomonas gei</name>
    <dbReference type="NCBI Taxonomy" id="1395960"/>
    <lineage>
        <taxon>Bacteria</taxon>
        <taxon>Pseudomonadati</taxon>
        <taxon>Pseudomonadota</taxon>
        <taxon>Alphaproteobacteria</taxon>
        <taxon>Sphingomonadales</taxon>
        <taxon>Sphingomonadaceae</taxon>
        <taxon>Sphingomonas</taxon>
    </lineage>
</organism>
<dbReference type="SUPFAM" id="SSF54427">
    <property type="entry name" value="NTF2-like"/>
    <property type="match status" value="1"/>
</dbReference>
<feature type="domain" description="DUF4440" evidence="2">
    <location>
        <begin position="37"/>
        <end position="140"/>
    </location>
</feature>
<dbReference type="AlphaFoldDB" id="A0A4S1X717"/>
<sequence>MIGPFAFALLLAPAPVGADPAPPAQSSAVALDKELIDLSRQKWLWMADKNVDALARLFDDKAIFVHMSRTMTKPEELEVIKGGNIEYRRADIKEISVRFIGDTAIVLSRIDLHAIVRGNVADNPFSVTETYVKKGGEWKLGALAFSRLATPN</sequence>
<dbReference type="InterPro" id="IPR032710">
    <property type="entry name" value="NTF2-like_dom_sf"/>
</dbReference>
<dbReference type="OrthoDB" id="9802489at2"/>
<evidence type="ECO:0000256" key="1">
    <source>
        <dbReference type="SAM" id="SignalP"/>
    </source>
</evidence>
<dbReference type="InterPro" id="IPR027843">
    <property type="entry name" value="DUF4440"/>
</dbReference>
<accession>A0A4S1X717</accession>
<keyword evidence="1" id="KW-0732">Signal</keyword>
<evidence type="ECO:0000313" key="4">
    <source>
        <dbReference type="Proteomes" id="UP000306147"/>
    </source>
</evidence>
<evidence type="ECO:0000259" key="2">
    <source>
        <dbReference type="Pfam" id="PF14534"/>
    </source>
</evidence>
<proteinExistence type="predicted"/>
<evidence type="ECO:0000313" key="3">
    <source>
        <dbReference type="EMBL" id="TGX50256.1"/>
    </source>
</evidence>
<dbReference type="Proteomes" id="UP000306147">
    <property type="component" value="Unassembled WGS sequence"/>
</dbReference>
<name>A0A4S1X717_9SPHN</name>